<accession>A0A3M7QQZ4</accession>
<evidence type="ECO:0000259" key="6">
    <source>
        <dbReference type="PROSITE" id="PS50011"/>
    </source>
</evidence>
<dbReference type="GO" id="GO:0005886">
    <property type="term" value="C:plasma membrane"/>
    <property type="evidence" value="ECO:0007669"/>
    <property type="project" value="TreeGrafter"/>
</dbReference>
<keyword evidence="2" id="KW-0547">Nucleotide-binding</keyword>
<dbReference type="GO" id="GO:0004383">
    <property type="term" value="F:guanylate cyclase activity"/>
    <property type="evidence" value="ECO:0007669"/>
    <property type="project" value="UniProtKB-EC"/>
</dbReference>
<keyword evidence="8" id="KW-1185">Reference proteome</keyword>
<keyword evidence="7" id="KW-0675">Receptor</keyword>
<keyword evidence="5" id="KW-0812">Transmembrane</keyword>
<keyword evidence="5" id="KW-1133">Transmembrane helix</keyword>
<dbReference type="GO" id="GO:0004016">
    <property type="term" value="F:adenylate cyclase activity"/>
    <property type="evidence" value="ECO:0007669"/>
    <property type="project" value="TreeGrafter"/>
</dbReference>
<comment type="caution">
    <text evidence="7">The sequence shown here is derived from an EMBL/GenBank/DDBJ whole genome shotgun (WGS) entry which is preliminary data.</text>
</comment>
<protein>
    <recommendedName>
        <fullName evidence="1">guanylate cyclase</fullName>
        <ecNumber evidence="1">4.6.1.2</ecNumber>
    </recommendedName>
</protein>
<dbReference type="GO" id="GO:0004672">
    <property type="term" value="F:protein kinase activity"/>
    <property type="evidence" value="ECO:0007669"/>
    <property type="project" value="InterPro"/>
</dbReference>
<keyword evidence="3" id="KW-0456">Lyase</keyword>
<dbReference type="GO" id="GO:0007168">
    <property type="term" value="P:receptor guanylyl cyclase signaling pathway"/>
    <property type="evidence" value="ECO:0007669"/>
    <property type="project" value="TreeGrafter"/>
</dbReference>
<feature type="non-terminal residue" evidence="7">
    <location>
        <position position="229"/>
    </location>
</feature>
<evidence type="ECO:0000313" key="7">
    <source>
        <dbReference type="EMBL" id="RNA13752.1"/>
    </source>
</evidence>
<dbReference type="PANTHER" id="PTHR11920:SF494">
    <property type="entry name" value="ATRIAL NATRIURETIC PEPTIDE RECEPTOR 2"/>
    <property type="match status" value="1"/>
</dbReference>
<dbReference type="Pfam" id="PF07714">
    <property type="entry name" value="PK_Tyr_Ser-Thr"/>
    <property type="match status" value="1"/>
</dbReference>
<feature type="domain" description="Protein kinase" evidence="6">
    <location>
        <begin position="1"/>
        <end position="229"/>
    </location>
</feature>
<evidence type="ECO:0000256" key="2">
    <source>
        <dbReference type="ARBA" id="ARBA00022741"/>
    </source>
</evidence>
<dbReference type="InterPro" id="IPR001245">
    <property type="entry name" value="Ser-Thr/Tyr_kinase_cat_dom"/>
</dbReference>
<organism evidence="7 8">
    <name type="scientific">Brachionus plicatilis</name>
    <name type="common">Marine rotifer</name>
    <name type="synonym">Brachionus muelleri</name>
    <dbReference type="NCBI Taxonomy" id="10195"/>
    <lineage>
        <taxon>Eukaryota</taxon>
        <taxon>Metazoa</taxon>
        <taxon>Spiralia</taxon>
        <taxon>Gnathifera</taxon>
        <taxon>Rotifera</taxon>
        <taxon>Eurotatoria</taxon>
        <taxon>Monogononta</taxon>
        <taxon>Pseudotrocha</taxon>
        <taxon>Ploima</taxon>
        <taxon>Brachionidae</taxon>
        <taxon>Brachionus</taxon>
    </lineage>
</organism>
<evidence type="ECO:0000313" key="8">
    <source>
        <dbReference type="Proteomes" id="UP000276133"/>
    </source>
</evidence>
<gene>
    <name evidence="7" type="ORF">BpHYR1_015281</name>
</gene>
<dbReference type="STRING" id="10195.A0A3M7QQZ4"/>
<evidence type="ECO:0000256" key="5">
    <source>
        <dbReference type="SAM" id="Phobius"/>
    </source>
</evidence>
<feature type="transmembrane region" description="Helical" evidence="5">
    <location>
        <begin position="6"/>
        <end position="23"/>
    </location>
</feature>
<name>A0A3M7QQZ4_BRAPC</name>
<reference evidence="7 8" key="1">
    <citation type="journal article" date="2018" name="Sci. Rep.">
        <title>Genomic signatures of local adaptation to the degree of environmental predictability in rotifers.</title>
        <authorList>
            <person name="Franch-Gras L."/>
            <person name="Hahn C."/>
            <person name="Garcia-Roger E.M."/>
            <person name="Carmona M.J."/>
            <person name="Serra M."/>
            <person name="Gomez A."/>
        </authorList>
    </citation>
    <scope>NUCLEOTIDE SEQUENCE [LARGE SCALE GENOMIC DNA]</scope>
    <source>
        <strain evidence="7">HYR1</strain>
    </source>
</reference>
<evidence type="ECO:0000256" key="3">
    <source>
        <dbReference type="ARBA" id="ARBA00023239"/>
    </source>
</evidence>
<dbReference type="EMBL" id="REGN01005333">
    <property type="protein sequence ID" value="RNA13752.1"/>
    <property type="molecule type" value="Genomic_DNA"/>
</dbReference>
<proteinExistence type="predicted"/>
<dbReference type="GO" id="GO:0005524">
    <property type="term" value="F:ATP binding"/>
    <property type="evidence" value="ECO:0007669"/>
    <property type="project" value="InterPro"/>
</dbReference>
<keyword evidence="4" id="KW-0141">cGMP biosynthesis</keyword>
<sequence length="229" mass="26584">MLISMGVLMAVMMIIGIVFYRRAKFEAALKAMNWLIKWEDVSASMLSDEKKKPNSKKKKSLLNNTENKNDPEAVSLTSINLSLTNARTVVYKRNWCFIKKINKTKIEITRALLLEVKRLKDLQNDHITRFIGICLDPNRNYIFTEYCQKGSLQDLLENQQIELEQTFKHHLIHDILKGMLFIHSSDIKCHGNLTSANCVVDSRFTLKITDFGLPLIQWSEINSQNQFYK</sequence>
<dbReference type="PANTHER" id="PTHR11920">
    <property type="entry name" value="GUANYLYL CYCLASE"/>
    <property type="match status" value="1"/>
</dbReference>
<dbReference type="GO" id="GO:0001653">
    <property type="term" value="F:peptide receptor activity"/>
    <property type="evidence" value="ECO:0007669"/>
    <property type="project" value="TreeGrafter"/>
</dbReference>
<dbReference type="InterPro" id="IPR011009">
    <property type="entry name" value="Kinase-like_dom_sf"/>
</dbReference>
<dbReference type="InterPro" id="IPR050401">
    <property type="entry name" value="Cyclic_nucleotide_synthase"/>
</dbReference>
<dbReference type="Proteomes" id="UP000276133">
    <property type="component" value="Unassembled WGS sequence"/>
</dbReference>
<dbReference type="SMART" id="SM00220">
    <property type="entry name" value="S_TKc"/>
    <property type="match status" value="1"/>
</dbReference>
<dbReference type="PROSITE" id="PS50011">
    <property type="entry name" value="PROTEIN_KINASE_DOM"/>
    <property type="match status" value="1"/>
</dbReference>
<dbReference type="Gene3D" id="1.10.510.10">
    <property type="entry name" value="Transferase(Phosphotransferase) domain 1"/>
    <property type="match status" value="1"/>
</dbReference>
<dbReference type="OrthoDB" id="6337215at2759"/>
<dbReference type="AlphaFoldDB" id="A0A3M7QQZ4"/>
<dbReference type="EC" id="4.6.1.2" evidence="1"/>
<dbReference type="SUPFAM" id="SSF56112">
    <property type="entry name" value="Protein kinase-like (PK-like)"/>
    <property type="match status" value="1"/>
</dbReference>
<evidence type="ECO:0000256" key="4">
    <source>
        <dbReference type="ARBA" id="ARBA00023293"/>
    </source>
</evidence>
<dbReference type="InterPro" id="IPR000719">
    <property type="entry name" value="Prot_kinase_dom"/>
</dbReference>
<evidence type="ECO:0000256" key="1">
    <source>
        <dbReference type="ARBA" id="ARBA00012202"/>
    </source>
</evidence>
<keyword evidence="5" id="KW-0472">Membrane</keyword>